<dbReference type="Gene3D" id="2.40.128.140">
    <property type="entry name" value="Outer membrane protein"/>
    <property type="match status" value="1"/>
</dbReference>
<evidence type="ECO:0000313" key="2">
    <source>
        <dbReference type="Proteomes" id="UP000280091"/>
    </source>
</evidence>
<dbReference type="AlphaFoldDB" id="A0A495S5Z7"/>
<sequence>MFFAFAFAQNKMNEIGLITDNDLYTSSKNDKYYTNGLEFFYRFLVKNDKEAINKKILEFRIGQYIYNPRTIKANDARLNDRPFAGYLFVEAGRTSFYQNESVLKVAVQLGFIGVNSFAEEMQKEFHAIFNYKSVQGWQYQIKNAVALQTNFLFSNKLFVKQNKQNIDFHFQSKADLGTIFTGVSAGFLTRISIKKVLPVYDSNLYGGSVHANSQQNDSELYFYIVPGINYKLYDATIQGSLFNDTSPITYDLIPFRFNAESGIKYRKNNLNLSYAFIYRGKELKNDLVTGYFYGSIAIAYLFK</sequence>
<protein>
    <recommendedName>
        <fullName evidence="3">Lipid A deacylase LpxR family protein</fullName>
    </recommendedName>
</protein>
<dbReference type="Proteomes" id="UP000280091">
    <property type="component" value="Unassembled WGS sequence"/>
</dbReference>
<proteinExistence type="predicted"/>
<organism evidence="1 2">
    <name type="scientific">Flavobacterium limicola</name>
    <dbReference type="NCBI Taxonomy" id="180441"/>
    <lineage>
        <taxon>Bacteria</taxon>
        <taxon>Pseudomonadati</taxon>
        <taxon>Bacteroidota</taxon>
        <taxon>Flavobacteriia</taxon>
        <taxon>Flavobacteriales</taxon>
        <taxon>Flavobacteriaceae</taxon>
        <taxon>Flavobacterium</taxon>
    </lineage>
</organism>
<comment type="caution">
    <text evidence="1">The sequence shown here is derived from an EMBL/GenBank/DDBJ whole genome shotgun (WGS) entry which is preliminary data.</text>
</comment>
<dbReference type="InterPro" id="IPR037107">
    <property type="entry name" value="Put_OMP_sf"/>
</dbReference>
<dbReference type="RefSeq" id="WP_341866835.1">
    <property type="nucleotide sequence ID" value="NZ_RBXA01000001.1"/>
</dbReference>
<evidence type="ECO:0008006" key="3">
    <source>
        <dbReference type="Google" id="ProtNLM"/>
    </source>
</evidence>
<reference evidence="1 2" key="1">
    <citation type="submission" date="2018-10" db="EMBL/GenBank/DDBJ databases">
        <title>Genomic Encyclopedia of Archaeal and Bacterial Type Strains, Phase II (KMG-II): from individual species to whole genera.</title>
        <authorList>
            <person name="Goeker M."/>
        </authorList>
    </citation>
    <scope>NUCLEOTIDE SEQUENCE [LARGE SCALE GENOMIC DNA]</scope>
    <source>
        <strain evidence="1 2">DSM 15094</strain>
    </source>
</reference>
<dbReference type="EMBL" id="RBXA01000001">
    <property type="protein sequence ID" value="RKS95049.1"/>
    <property type="molecule type" value="Genomic_DNA"/>
</dbReference>
<dbReference type="InterPro" id="IPR018707">
    <property type="entry name" value="LpxR"/>
</dbReference>
<dbReference type="Pfam" id="PF09982">
    <property type="entry name" value="LpxR"/>
    <property type="match status" value="1"/>
</dbReference>
<accession>A0A495S5Z7</accession>
<evidence type="ECO:0000313" key="1">
    <source>
        <dbReference type="EMBL" id="RKS95049.1"/>
    </source>
</evidence>
<name>A0A495S5Z7_9FLAO</name>
<keyword evidence="2" id="KW-1185">Reference proteome</keyword>
<gene>
    <name evidence="1" type="ORF">BC952_0693</name>
</gene>